<dbReference type="SUPFAM" id="SSF55826">
    <property type="entry name" value="YbaK/ProRS associated domain"/>
    <property type="match status" value="1"/>
</dbReference>
<protein>
    <submittedName>
        <fullName evidence="3">DNA-binding protein</fullName>
    </submittedName>
</protein>
<keyword evidence="4" id="KW-1185">Reference proteome</keyword>
<dbReference type="RefSeq" id="WP_069441856.1">
    <property type="nucleotide sequence ID" value="NZ_LPWF01000026.1"/>
</dbReference>
<dbReference type="InterPro" id="IPR036754">
    <property type="entry name" value="YbaK/aa-tRNA-synt-asso_dom_sf"/>
</dbReference>
<gene>
    <name evidence="3" type="ORF">AUC69_11765</name>
</gene>
<dbReference type="STRING" id="1774969.AUC69_11765"/>
<dbReference type="Pfam" id="PF04073">
    <property type="entry name" value="tRNA_edit"/>
    <property type="match status" value="1"/>
</dbReference>
<evidence type="ECO:0000256" key="1">
    <source>
        <dbReference type="ARBA" id="ARBA00010201"/>
    </source>
</evidence>
<dbReference type="GO" id="GO:0003677">
    <property type="term" value="F:DNA binding"/>
    <property type="evidence" value="ECO:0007669"/>
    <property type="project" value="UniProtKB-KW"/>
</dbReference>
<dbReference type="Proteomes" id="UP000094472">
    <property type="component" value="Unassembled WGS sequence"/>
</dbReference>
<dbReference type="InterPro" id="IPR007214">
    <property type="entry name" value="YbaK/aa-tRNA-synth-assoc-dom"/>
</dbReference>
<dbReference type="AlphaFoldDB" id="A0A1E3VUT8"/>
<evidence type="ECO:0000313" key="3">
    <source>
        <dbReference type="EMBL" id="ODR97304.1"/>
    </source>
</evidence>
<dbReference type="PANTHER" id="PTHR31423">
    <property type="entry name" value="YBAK DOMAIN-CONTAINING PROTEIN"/>
    <property type="match status" value="1"/>
</dbReference>
<evidence type="ECO:0000313" key="4">
    <source>
        <dbReference type="Proteomes" id="UP000094472"/>
    </source>
</evidence>
<proteinExistence type="inferred from homology"/>
<comment type="caution">
    <text evidence="3">The sequence shown here is derived from an EMBL/GenBank/DDBJ whole genome shotgun (WGS) entry which is preliminary data.</text>
</comment>
<keyword evidence="3" id="KW-0238">DNA-binding</keyword>
<dbReference type="CDD" id="cd04335">
    <property type="entry name" value="PrdX_deacylase"/>
    <property type="match status" value="1"/>
</dbReference>
<dbReference type="InterPro" id="IPR040285">
    <property type="entry name" value="ProX/PRXD1"/>
</dbReference>
<dbReference type="GO" id="GO:0002161">
    <property type="term" value="F:aminoacyl-tRNA deacylase activity"/>
    <property type="evidence" value="ECO:0007669"/>
    <property type="project" value="InterPro"/>
</dbReference>
<dbReference type="Gene3D" id="3.90.960.10">
    <property type="entry name" value="YbaK/aminoacyl-tRNA synthetase-associated domain"/>
    <property type="match status" value="1"/>
</dbReference>
<sequence length="164" mass="17677">MPSDRAMLFARLEALGIASATVEHAPMFTVEQSQALRGTIPGAHTKNLFLKDKDGRLALVVAKEDTCVDLKALAKRLGFGRFSFGKPELLMDVLGIEPGSVTAFALINETSRRLDAVVVDAALMSFAEVNCHPLMNDATTRIAIGDLIRFMEACGHAPRILPLG</sequence>
<name>A0A1E3VUT8_9HYPH</name>
<reference evidence="3 4" key="1">
    <citation type="journal article" date="2016" name="Environ. Microbiol.">
        <title>New Methyloceanibacter diversity from North Sea sediments includes methanotroph containing solely the soluble methane monooxygenase.</title>
        <authorList>
            <person name="Vekeman B."/>
            <person name="Kerckhof F.M."/>
            <person name="Cremers G."/>
            <person name="de Vos P."/>
            <person name="Vandamme P."/>
            <person name="Boon N."/>
            <person name="Op den Camp H.J."/>
            <person name="Heylen K."/>
        </authorList>
    </citation>
    <scope>NUCLEOTIDE SEQUENCE [LARGE SCALE GENOMIC DNA]</scope>
    <source>
        <strain evidence="3 4">R-67175</strain>
    </source>
</reference>
<accession>A0A1E3VUT8</accession>
<evidence type="ECO:0000259" key="2">
    <source>
        <dbReference type="Pfam" id="PF04073"/>
    </source>
</evidence>
<organism evidence="3 4">
    <name type="scientific">Methyloceanibacter superfactus</name>
    <dbReference type="NCBI Taxonomy" id="1774969"/>
    <lineage>
        <taxon>Bacteria</taxon>
        <taxon>Pseudomonadati</taxon>
        <taxon>Pseudomonadota</taxon>
        <taxon>Alphaproteobacteria</taxon>
        <taxon>Hyphomicrobiales</taxon>
        <taxon>Hyphomicrobiaceae</taxon>
        <taxon>Methyloceanibacter</taxon>
    </lineage>
</organism>
<dbReference type="FunFam" id="3.90.960.10:FF:000005">
    <property type="entry name" value="Putative prolyl-tRNA synthetase"/>
    <property type="match status" value="1"/>
</dbReference>
<comment type="similarity">
    <text evidence="1">Belongs to the PRORSD1 family.</text>
</comment>
<dbReference type="OrthoDB" id="5145315at2"/>
<feature type="domain" description="YbaK/aminoacyl-tRNA synthetase-associated" evidence="2">
    <location>
        <begin position="24"/>
        <end position="150"/>
    </location>
</feature>
<dbReference type="PANTHER" id="PTHR31423:SF3">
    <property type="entry name" value="PROLYL-TRNA SYNTHETASE ASSOCIATED DOMAIN-CONTAINING PROTEIN 1-RELATED"/>
    <property type="match status" value="1"/>
</dbReference>
<dbReference type="EMBL" id="LPWF01000026">
    <property type="protein sequence ID" value="ODR97304.1"/>
    <property type="molecule type" value="Genomic_DNA"/>
</dbReference>